<dbReference type="Proteomes" id="UP000735302">
    <property type="component" value="Unassembled WGS sequence"/>
</dbReference>
<proteinExistence type="predicted"/>
<comment type="caution">
    <text evidence="1">The sequence shown here is derived from an EMBL/GenBank/DDBJ whole genome shotgun (WGS) entry which is preliminary data.</text>
</comment>
<name>A0AAV4AXH4_9GAST</name>
<keyword evidence="2" id="KW-1185">Reference proteome</keyword>
<reference evidence="1 2" key="1">
    <citation type="journal article" date="2021" name="Elife">
        <title>Chloroplast acquisition without the gene transfer in kleptoplastic sea slugs, Plakobranchus ocellatus.</title>
        <authorList>
            <person name="Maeda T."/>
            <person name="Takahashi S."/>
            <person name="Yoshida T."/>
            <person name="Shimamura S."/>
            <person name="Takaki Y."/>
            <person name="Nagai Y."/>
            <person name="Toyoda A."/>
            <person name="Suzuki Y."/>
            <person name="Arimoto A."/>
            <person name="Ishii H."/>
            <person name="Satoh N."/>
            <person name="Nishiyama T."/>
            <person name="Hasebe M."/>
            <person name="Maruyama T."/>
            <person name="Minagawa J."/>
            <person name="Obokata J."/>
            <person name="Shigenobu S."/>
        </authorList>
    </citation>
    <scope>NUCLEOTIDE SEQUENCE [LARGE SCALE GENOMIC DNA]</scope>
</reference>
<sequence>MFKDFQDIKYFTCFLIASKYLLDSLQRLRGTVDSVDVTLPTESALRSAGTLLSRVRAPHRRSGLMAKGANPNSRYWCDRKGKELRPMSANAQYFYNYIETEYWSLTVAISQGKLSTKDTLFMPGIEFIPPLDREHF</sequence>
<evidence type="ECO:0000313" key="2">
    <source>
        <dbReference type="Proteomes" id="UP000735302"/>
    </source>
</evidence>
<evidence type="ECO:0000313" key="1">
    <source>
        <dbReference type="EMBL" id="GFO12936.1"/>
    </source>
</evidence>
<protein>
    <submittedName>
        <fullName evidence="1">Uncharacterized protein</fullName>
    </submittedName>
</protein>
<accession>A0AAV4AXH4</accession>
<dbReference type="EMBL" id="BLXT01004479">
    <property type="protein sequence ID" value="GFO12936.1"/>
    <property type="molecule type" value="Genomic_DNA"/>
</dbReference>
<dbReference type="AlphaFoldDB" id="A0AAV4AXH4"/>
<gene>
    <name evidence="1" type="ORF">PoB_003944100</name>
</gene>
<organism evidence="1 2">
    <name type="scientific">Plakobranchus ocellatus</name>
    <dbReference type="NCBI Taxonomy" id="259542"/>
    <lineage>
        <taxon>Eukaryota</taxon>
        <taxon>Metazoa</taxon>
        <taxon>Spiralia</taxon>
        <taxon>Lophotrochozoa</taxon>
        <taxon>Mollusca</taxon>
        <taxon>Gastropoda</taxon>
        <taxon>Heterobranchia</taxon>
        <taxon>Euthyneura</taxon>
        <taxon>Panpulmonata</taxon>
        <taxon>Sacoglossa</taxon>
        <taxon>Placobranchoidea</taxon>
        <taxon>Plakobranchidae</taxon>
        <taxon>Plakobranchus</taxon>
    </lineage>
</organism>